<reference evidence="2" key="1">
    <citation type="submission" date="2022-08" db="EMBL/GenBank/DDBJ databases">
        <authorList>
            <consortium name="DOE Joint Genome Institute"/>
            <person name="Min B."/>
            <person name="Riley R."/>
            <person name="Sierra-Patev S."/>
            <person name="Naranjo-Ortiz M."/>
            <person name="Looney B."/>
            <person name="Konkel Z."/>
            <person name="Slot J.C."/>
            <person name="Sakamoto Y."/>
            <person name="Steenwyk J.L."/>
            <person name="Rokas A."/>
            <person name="Carro J."/>
            <person name="Camarero S."/>
            <person name="Ferreira P."/>
            <person name="Molpeceres G."/>
            <person name="Ruiz-Duenas F.J."/>
            <person name="Serrano A."/>
            <person name="Henrissat B."/>
            <person name="Drula E."/>
            <person name="Hughes K.W."/>
            <person name="Mata J.L."/>
            <person name="Ishikawa N.K."/>
            <person name="Vargas-Isla R."/>
            <person name="Ushijima S."/>
            <person name="Smith C.A."/>
            <person name="Ahrendt S."/>
            <person name="Andreopoulos W."/>
            <person name="He G."/>
            <person name="Labutti K."/>
            <person name="Lipzen A."/>
            <person name="Ng V."/>
            <person name="Sandor L."/>
            <person name="Barry K."/>
            <person name="Martinez A.T."/>
            <person name="Xiao Y."/>
            <person name="Gibbons J.G."/>
            <person name="Terashima K."/>
            <person name="Hibbett D.S."/>
            <person name="Grigoriev I.V."/>
        </authorList>
    </citation>
    <scope>NUCLEOTIDE SEQUENCE</scope>
    <source>
        <strain evidence="2">TFB7829</strain>
    </source>
</reference>
<feature type="chain" id="PRO_5041314204" evidence="1">
    <location>
        <begin position="22"/>
        <end position="244"/>
    </location>
</feature>
<sequence>MHRALPCVVITLFGLLSITCAIPLQAYTGSQLVSRMNSPASEPQFTVTVGFPGDPKHPLPAIFDIQKGSALSMNELQKHSDSVQKITDVNKKVQQVVVGFLKDRGGGRVDLRREKRESDQVVISDWLATVKSVGTTYRGRLVKAKPGALYPTLGNLLTIPRPEKRQSKDMSRWVACSWDVEPHCAFARPTQLFSLIICAQLAAYLAEHKARREFFDGNQSSGQSSGPIFQHTYSSQFLVSLTYI</sequence>
<feature type="signal peptide" evidence="1">
    <location>
        <begin position="1"/>
        <end position="21"/>
    </location>
</feature>
<gene>
    <name evidence="2" type="ORF">F5890DRAFT_1473831</name>
</gene>
<evidence type="ECO:0000256" key="1">
    <source>
        <dbReference type="SAM" id="SignalP"/>
    </source>
</evidence>
<dbReference type="EMBL" id="MU801964">
    <property type="protein sequence ID" value="KAJ3985339.1"/>
    <property type="molecule type" value="Genomic_DNA"/>
</dbReference>
<keyword evidence="1" id="KW-0732">Signal</keyword>
<comment type="caution">
    <text evidence="2">The sequence shown here is derived from an EMBL/GenBank/DDBJ whole genome shotgun (WGS) entry which is preliminary data.</text>
</comment>
<proteinExistence type="predicted"/>
<evidence type="ECO:0000313" key="3">
    <source>
        <dbReference type="Proteomes" id="UP001163850"/>
    </source>
</evidence>
<dbReference type="Proteomes" id="UP001163850">
    <property type="component" value="Unassembled WGS sequence"/>
</dbReference>
<accession>A0AA38Q0W2</accession>
<dbReference type="AlphaFoldDB" id="A0AA38Q0W2"/>
<organism evidence="2 3">
    <name type="scientific">Lentinula detonsa</name>
    <dbReference type="NCBI Taxonomy" id="2804962"/>
    <lineage>
        <taxon>Eukaryota</taxon>
        <taxon>Fungi</taxon>
        <taxon>Dikarya</taxon>
        <taxon>Basidiomycota</taxon>
        <taxon>Agaricomycotina</taxon>
        <taxon>Agaricomycetes</taxon>
        <taxon>Agaricomycetidae</taxon>
        <taxon>Agaricales</taxon>
        <taxon>Marasmiineae</taxon>
        <taxon>Omphalotaceae</taxon>
        <taxon>Lentinula</taxon>
    </lineage>
</organism>
<name>A0AA38Q0W2_9AGAR</name>
<protein>
    <submittedName>
        <fullName evidence="2">Uncharacterized protein</fullName>
    </submittedName>
</protein>
<evidence type="ECO:0000313" key="2">
    <source>
        <dbReference type="EMBL" id="KAJ3985339.1"/>
    </source>
</evidence>